<protein>
    <submittedName>
        <fullName evidence="1">Uncharacterized protein</fullName>
    </submittedName>
</protein>
<proteinExistence type="predicted"/>
<accession>A0A0E2D163</accession>
<dbReference type="AlphaFoldDB" id="A0A0E2D163"/>
<dbReference type="Proteomes" id="UP000001340">
    <property type="component" value="Unassembled WGS sequence"/>
</dbReference>
<evidence type="ECO:0000313" key="2">
    <source>
        <dbReference type="Proteomes" id="UP000001340"/>
    </source>
</evidence>
<evidence type="ECO:0000313" key="1">
    <source>
        <dbReference type="EMBL" id="EKR53573.1"/>
    </source>
</evidence>
<reference evidence="1 2" key="1">
    <citation type="submission" date="2012-10" db="EMBL/GenBank/DDBJ databases">
        <authorList>
            <person name="Harkins D.M."/>
            <person name="Durkin A.S."/>
            <person name="Brinkac L.M."/>
            <person name="Haft D.H."/>
            <person name="Selengut J.D."/>
            <person name="Sanka R."/>
            <person name="DePew J."/>
            <person name="Purushe J."/>
            <person name="Chanthongthip A."/>
            <person name="Lattana O."/>
            <person name="Phetsouvanh R."/>
            <person name="Newton P.N."/>
            <person name="Vinetz J.M."/>
            <person name="Sutton G.G."/>
            <person name="Nierman W.C."/>
            <person name="Fouts D.E."/>
        </authorList>
    </citation>
    <scope>NUCLEOTIDE SEQUENCE [LARGE SCALE GENOMIC DNA]</scope>
    <source>
        <strain evidence="1 2">UI 12758</strain>
    </source>
</reference>
<name>A0A0E2D163_LEPIR</name>
<sequence>MIVSTTYNEVYVSSTKFKICVSSHILTKESLFFDRIEN</sequence>
<gene>
    <name evidence="1" type="ORF">LEP1GSC105_2682</name>
</gene>
<organism evidence="1 2">
    <name type="scientific">Leptospira interrogans str. UI 12758</name>
    <dbReference type="NCBI Taxonomy" id="1049938"/>
    <lineage>
        <taxon>Bacteria</taxon>
        <taxon>Pseudomonadati</taxon>
        <taxon>Spirochaetota</taxon>
        <taxon>Spirochaetia</taxon>
        <taxon>Leptospirales</taxon>
        <taxon>Leptospiraceae</taxon>
        <taxon>Leptospira</taxon>
    </lineage>
</organism>
<dbReference type="EMBL" id="AHNR02000064">
    <property type="protein sequence ID" value="EKR53573.1"/>
    <property type="molecule type" value="Genomic_DNA"/>
</dbReference>
<comment type="caution">
    <text evidence="1">The sequence shown here is derived from an EMBL/GenBank/DDBJ whole genome shotgun (WGS) entry which is preliminary data.</text>
</comment>